<dbReference type="GO" id="GO:0004674">
    <property type="term" value="F:protein serine/threonine kinase activity"/>
    <property type="evidence" value="ECO:0007669"/>
    <property type="project" value="UniProtKB-EC"/>
</dbReference>
<gene>
    <name evidence="11" type="ORF">BL253_16635</name>
</gene>
<dbReference type="PANTHER" id="PTHR43671">
    <property type="entry name" value="SERINE/THREONINE-PROTEIN KINASE NEK"/>
    <property type="match status" value="1"/>
</dbReference>
<keyword evidence="9" id="KW-0472">Membrane</keyword>
<comment type="caution">
    <text evidence="11">The sequence shown here is derived from an EMBL/GenBank/DDBJ whole genome shotgun (WGS) entry which is preliminary data.</text>
</comment>
<feature type="domain" description="Protein kinase" evidence="10">
    <location>
        <begin position="31"/>
        <end position="287"/>
    </location>
</feature>
<dbReference type="SMART" id="SM00220">
    <property type="entry name" value="S_TKc"/>
    <property type="match status" value="1"/>
</dbReference>
<keyword evidence="12" id="KW-1185">Reference proteome</keyword>
<feature type="region of interest" description="Disordered" evidence="8">
    <location>
        <begin position="489"/>
        <end position="553"/>
    </location>
</feature>
<evidence type="ECO:0000259" key="10">
    <source>
        <dbReference type="PROSITE" id="PS50011"/>
    </source>
</evidence>
<feature type="region of interest" description="Disordered" evidence="8">
    <location>
        <begin position="286"/>
        <end position="439"/>
    </location>
</feature>
<evidence type="ECO:0000313" key="11">
    <source>
        <dbReference type="EMBL" id="ONH29494.1"/>
    </source>
</evidence>
<dbReference type="GO" id="GO:0005524">
    <property type="term" value="F:ATP binding"/>
    <property type="evidence" value="ECO:0007669"/>
    <property type="project" value="UniProtKB-UniRule"/>
</dbReference>
<dbReference type="PROSITE" id="PS00107">
    <property type="entry name" value="PROTEIN_KINASE_ATP"/>
    <property type="match status" value="1"/>
</dbReference>
<evidence type="ECO:0000256" key="7">
    <source>
        <dbReference type="PROSITE-ProRule" id="PRU10141"/>
    </source>
</evidence>
<dbReference type="AlphaFoldDB" id="A0A1V2I9Q1"/>
<evidence type="ECO:0000256" key="9">
    <source>
        <dbReference type="SAM" id="Phobius"/>
    </source>
</evidence>
<dbReference type="Proteomes" id="UP000188929">
    <property type="component" value="Unassembled WGS sequence"/>
</dbReference>
<feature type="compositionally biased region" description="Pro residues" evidence="8">
    <location>
        <begin position="294"/>
        <end position="303"/>
    </location>
</feature>
<dbReference type="InterPro" id="IPR050660">
    <property type="entry name" value="NEK_Ser/Thr_kinase"/>
</dbReference>
<sequence length="726" mass="72705">MAPAPADEAPPAAVPVPRPAVAPAGFTLGDLQVGELLGRGSTGEVRRAVGPDGETVAVKLLRPELADEPQVVARLLQECKVVARIADPRIARIRHLVAEDDRVGIVMDYLPGGDLRALLRREGTLPPAEAVRLAGQVLLGLCRAHEAGVVHRDVKPENVLLNGSEVVLTDFGIARQLEGPALTRSTGLLGTPAYLAPELASHEPATPAVDVYSTGCLCYELLTGAPPFVGGPAVTVLLRHLNEAPARPDGLPDPLWAALAAMLAKQPRLRPTAEDAAATLTALAPTLAGLPARPRTPPAPTGPTGPTGTTPRLNAAPGPGSAGTSSSATTGSPSPDSGQDPTPDLNATRTSGPRHPYALTGPAAPDPSRLGAFAIPPGSGPDSGPGSGPGSGSGAHPGTDGFDAFATRTSASRPGAGSPRGPNGPGQDAPGRPRRGFPRRGFPRRAAVLISVAVVLVLALVGTGLAALLRHDRHADLAGDTAELAATATAGTAGTGSRTAPSAATPVPGASATPTSSRTPAGSGASFGTTTTTTPTATATAPPVPAPGRPSVTAVPRSGAVVLTIAQPPGGGQVTGYRIRGSGISTRNVPSAGQVTVTVPDCETHAFTVTAVGPGGGTDSAVVNAVGCTAPGPVTGVVVSVDQLANDGSGLVTVRWSAPADFGGASSVDYVLTITPSYPEYPQHTTTTTGTVHNHCMPAGRCPEHVTAIQARNSMGLGPRVEVPSY</sequence>
<reference evidence="12" key="1">
    <citation type="submission" date="2016-10" db="EMBL/GenBank/DDBJ databases">
        <title>Frankia sp. NRRL B-16386 Genome sequencing.</title>
        <authorList>
            <person name="Ghodhbane-Gtari F."/>
            <person name="Swanson E."/>
            <person name="Gueddou A."/>
            <person name="Hezbri K."/>
            <person name="Ktari K."/>
            <person name="Nouioui I."/>
            <person name="Morris K."/>
            <person name="Simpson S."/>
            <person name="Abebe-Akele F."/>
            <person name="Thomas K."/>
            <person name="Gtari M."/>
            <person name="Tisa L.S."/>
        </authorList>
    </citation>
    <scope>NUCLEOTIDE SEQUENCE [LARGE SCALE GENOMIC DNA]</scope>
    <source>
        <strain evidence="12">NRRL B-16386</strain>
    </source>
</reference>
<dbReference type="PANTHER" id="PTHR43671:SF13">
    <property type="entry name" value="SERINE_THREONINE-PROTEIN KINASE NEK2"/>
    <property type="match status" value="1"/>
</dbReference>
<dbReference type="Gene3D" id="3.30.200.20">
    <property type="entry name" value="Phosphorylase Kinase, domain 1"/>
    <property type="match status" value="1"/>
</dbReference>
<organism evidence="11 12">
    <name type="scientific">Pseudofrankia asymbiotica</name>
    <dbReference type="NCBI Taxonomy" id="1834516"/>
    <lineage>
        <taxon>Bacteria</taxon>
        <taxon>Bacillati</taxon>
        <taxon>Actinomycetota</taxon>
        <taxon>Actinomycetes</taxon>
        <taxon>Frankiales</taxon>
        <taxon>Frankiaceae</taxon>
        <taxon>Pseudofrankia</taxon>
    </lineage>
</organism>
<feature type="compositionally biased region" description="Low complexity" evidence="8">
    <location>
        <begin position="304"/>
        <end position="335"/>
    </location>
</feature>
<protein>
    <recommendedName>
        <fullName evidence="2">non-specific serine/threonine protein kinase</fullName>
        <ecNumber evidence="2">2.7.11.1</ecNumber>
    </recommendedName>
</protein>
<comment type="similarity">
    <text evidence="1">Belongs to the protein kinase superfamily. NEK Ser/Thr protein kinase family. NIMA subfamily.</text>
</comment>
<dbReference type="PROSITE" id="PS50011">
    <property type="entry name" value="PROTEIN_KINASE_DOM"/>
    <property type="match status" value="1"/>
</dbReference>
<dbReference type="EMBL" id="MOMC01000032">
    <property type="protein sequence ID" value="ONH29494.1"/>
    <property type="molecule type" value="Genomic_DNA"/>
</dbReference>
<keyword evidence="4 7" id="KW-0547">Nucleotide-binding</keyword>
<dbReference type="Pfam" id="PF00069">
    <property type="entry name" value="Pkinase"/>
    <property type="match status" value="1"/>
</dbReference>
<feature type="compositionally biased region" description="Low complexity" evidence="8">
    <location>
        <begin position="489"/>
        <end position="506"/>
    </location>
</feature>
<evidence type="ECO:0000256" key="4">
    <source>
        <dbReference type="ARBA" id="ARBA00022741"/>
    </source>
</evidence>
<dbReference type="Gene3D" id="1.10.510.10">
    <property type="entry name" value="Transferase(Phosphotransferase) domain 1"/>
    <property type="match status" value="1"/>
</dbReference>
<feature type="compositionally biased region" description="Gly residues" evidence="8">
    <location>
        <begin position="381"/>
        <end position="395"/>
    </location>
</feature>
<proteinExistence type="inferred from homology"/>
<dbReference type="EC" id="2.7.11.1" evidence="2"/>
<feature type="transmembrane region" description="Helical" evidence="9">
    <location>
        <begin position="446"/>
        <end position="469"/>
    </location>
</feature>
<dbReference type="SUPFAM" id="SSF56112">
    <property type="entry name" value="Protein kinase-like (PK-like)"/>
    <property type="match status" value="1"/>
</dbReference>
<dbReference type="PROSITE" id="PS00108">
    <property type="entry name" value="PROTEIN_KINASE_ST"/>
    <property type="match status" value="1"/>
</dbReference>
<evidence type="ECO:0000256" key="5">
    <source>
        <dbReference type="ARBA" id="ARBA00022777"/>
    </source>
</evidence>
<dbReference type="InterPro" id="IPR000719">
    <property type="entry name" value="Prot_kinase_dom"/>
</dbReference>
<evidence type="ECO:0000256" key="3">
    <source>
        <dbReference type="ARBA" id="ARBA00022679"/>
    </source>
</evidence>
<dbReference type="STRING" id="1834516.BL253_16635"/>
<feature type="binding site" evidence="7">
    <location>
        <position position="59"/>
    </location>
    <ligand>
        <name>ATP</name>
        <dbReference type="ChEBI" id="CHEBI:30616"/>
    </ligand>
</feature>
<dbReference type="SUPFAM" id="SSF49265">
    <property type="entry name" value="Fibronectin type III"/>
    <property type="match status" value="1"/>
</dbReference>
<keyword evidence="3" id="KW-0808">Transferase</keyword>
<keyword evidence="6 7" id="KW-0067">ATP-binding</keyword>
<dbReference type="InterPro" id="IPR017441">
    <property type="entry name" value="Protein_kinase_ATP_BS"/>
</dbReference>
<dbReference type="InterPro" id="IPR008271">
    <property type="entry name" value="Ser/Thr_kinase_AS"/>
</dbReference>
<accession>A0A1V2I9Q1</accession>
<evidence type="ECO:0000256" key="2">
    <source>
        <dbReference type="ARBA" id="ARBA00012513"/>
    </source>
</evidence>
<feature type="compositionally biased region" description="Low complexity" evidence="8">
    <location>
        <begin position="519"/>
        <end position="541"/>
    </location>
</feature>
<keyword evidence="5" id="KW-0418">Kinase</keyword>
<dbReference type="InterPro" id="IPR011009">
    <property type="entry name" value="Kinase-like_dom_sf"/>
</dbReference>
<keyword evidence="9" id="KW-0812">Transmembrane</keyword>
<evidence type="ECO:0000256" key="6">
    <source>
        <dbReference type="ARBA" id="ARBA00022840"/>
    </source>
</evidence>
<evidence type="ECO:0000256" key="8">
    <source>
        <dbReference type="SAM" id="MobiDB-lite"/>
    </source>
</evidence>
<evidence type="ECO:0000313" key="12">
    <source>
        <dbReference type="Proteomes" id="UP000188929"/>
    </source>
</evidence>
<dbReference type="CDD" id="cd14014">
    <property type="entry name" value="STKc_PknB_like"/>
    <property type="match status" value="1"/>
</dbReference>
<name>A0A1V2I9Q1_9ACTN</name>
<dbReference type="InterPro" id="IPR036116">
    <property type="entry name" value="FN3_sf"/>
</dbReference>
<feature type="compositionally biased region" description="Polar residues" evidence="8">
    <location>
        <begin position="336"/>
        <end position="351"/>
    </location>
</feature>
<keyword evidence="9" id="KW-1133">Transmembrane helix</keyword>
<evidence type="ECO:0000256" key="1">
    <source>
        <dbReference type="ARBA" id="ARBA00010886"/>
    </source>
</evidence>